<name>A0A077WN49_9FUNG</name>
<reference evidence="3" key="1">
    <citation type="journal article" date="2014" name="Genome Announc.">
        <title>De novo whole-genome sequence and genome annotation of Lichtheimia ramosa.</title>
        <authorList>
            <person name="Linde J."/>
            <person name="Schwartze V."/>
            <person name="Binder U."/>
            <person name="Lass-Florl C."/>
            <person name="Voigt K."/>
            <person name="Horn F."/>
        </authorList>
    </citation>
    <scope>NUCLEOTIDE SEQUENCE</scope>
    <source>
        <strain evidence="3">JMRC FSU:6197</strain>
    </source>
</reference>
<dbReference type="GO" id="GO:0005506">
    <property type="term" value="F:iron ion binding"/>
    <property type="evidence" value="ECO:0007669"/>
    <property type="project" value="InterPro"/>
</dbReference>
<keyword evidence="2" id="KW-0408">Iron</keyword>
<dbReference type="EMBL" id="LK023327">
    <property type="protein sequence ID" value="CDS08805.1"/>
    <property type="molecule type" value="Genomic_DNA"/>
</dbReference>
<gene>
    <name evidence="3" type="ORF">LRAMOSA10166</name>
</gene>
<dbReference type="GO" id="GO:0016705">
    <property type="term" value="F:oxidoreductase activity, acting on paired donors, with incorporation or reduction of molecular oxygen"/>
    <property type="evidence" value="ECO:0007669"/>
    <property type="project" value="InterPro"/>
</dbReference>
<dbReference type="SUPFAM" id="SSF48264">
    <property type="entry name" value="Cytochrome P450"/>
    <property type="match status" value="1"/>
</dbReference>
<dbReference type="Gene3D" id="1.10.630.10">
    <property type="entry name" value="Cytochrome P450"/>
    <property type="match status" value="1"/>
</dbReference>
<dbReference type="PANTHER" id="PTHR24305">
    <property type="entry name" value="CYTOCHROME P450"/>
    <property type="match status" value="1"/>
</dbReference>
<dbReference type="InterPro" id="IPR036396">
    <property type="entry name" value="Cyt_P450_sf"/>
</dbReference>
<proteinExistence type="inferred from homology"/>
<dbReference type="PRINTS" id="PR00463">
    <property type="entry name" value="EP450I"/>
</dbReference>
<dbReference type="InterPro" id="IPR002401">
    <property type="entry name" value="Cyt_P450_E_grp-I"/>
</dbReference>
<comment type="cofactor">
    <cofactor evidence="2">
        <name>heme</name>
        <dbReference type="ChEBI" id="CHEBI:30413"/>
    </cofactor>
</comment>
<dbReference type="GO" id="GO:0004497">
    <property type="term" value="F:monooxygenase activity"/>
    <property type="evidence" value="ECO:0007669"/>
    <property type="project" value="InterPro"/>
</dbReference>
<protein>
    <recommendedName>
        <fullName evidence="4">Cytochrome P450</fullName>
    </recommendedName>
</protein>
<keyword evidence="2" id="KW-0349">Heme</keyword>
<comment type="similarity">
    <text evidence="1">Belongs to the cytochrome P450 family.</text>
</comment>
<keyword evidence="2" id="KW-0479">Metal-binding</keyword>
<dbReference type="InterPro" id="IPR001128">
    <property type="entry name" value="Cyt_P450"/>
</dbReference>
<dbReference type="OrthoDB" id="1470350at2759"/>
<organism evidence="3">
    <name type="scientific">Lichtheimia ramosa</name>
    <dbReference type="NCBI Taxonomy" id="688394"/>
    <lineage>
        <taxon>Eukaryota</taxon>
        <taxon>Fungi</taxon>
        <taxon>Fungi incertae sedis</taxon>
        <taxon>Mucoromycota</taxon>
        <taxon>Mucoromycotina</taxon>
        <taxon>Mucoromycetes</taxon>
        <taxon>Mucorales</taxon>
        <taxon>Lichtheimiaceae</taxon>
        <taxon>Lichtheimia</taxon>
    </lineage>
</organism>
<evidence type="ECO:0000313" key="3">
    <source>
        <dbReference type="EMBL" id="CDS08805.1"/>
    </source>
</evidence>
<dbReference type="Pfam" id="PF00067">
    <property type="entry name" value="p450"/>
    <property type="match status" value="1"/>
</dbReference>
<dbReference type="AlphaFoldDB" id="A0A077WN49"/>
<evidence type="ECO:0000256" key="2">
    <source>
        <dbReference type="PIRSR" id="PIRSR602401-1"/>
    </source>
</evidence>
<feature type="binding site" description="axial binding residue" evidence="2">
    <location>
        <position position="503"/>
    </location>
    <ligand>
        <name>heme</name>
        <dbReference type="ChEBI" id="CHEBI:30413"/>
    </ligand>
    <ligandPart>
        <name>Fe</name>
        <dbReference type="ChEBI" id="CHEBI:18248"/>
    </ligandPart>
</feature>
<dbReference type="PRINTS" id="PR00385">
    <property type="entry name" value="P450"/>
</dbReference>
<sequence length="561" mass="64062">MGHLLDAYSSISGRLVTYGLGRYRPKTTISTAIALVTLYMVYKSLQPPARLKHIPHIHIFTYLGAFLSGKSLNYVARNVVMPTAMKAENGLYARFDQNGWSVHITRPEAAKTFLLKTVVHYDVLAHFQHPALSDIFPKADISSERGETLLGKLALRRNILMLNGADWKAQRKVANPAFHRSMPTELFGRLCQKALKQMMAEMDQDGTIDFHYMAERFTLDVIGLAGFGFDFHAVEDSNSEWLIRYSRIAIETVNPWFSIFYSLDQKYRFLFPSRVEIHHEMDIMRNMMDEIIMNKRQALKNRDESQVAESERDLLTLMIEAENSGEGAMTNDELRNNLCLFFFAGHDTTANALSYIAYYLAVNPDIQRKAREEVLQVLGDAHQDVLPTLEQIRKVPYINMVIKETLRMSPPAASLVSRVTKEDTEIAGTFIPKGTRTTIDIYNLHHNPTVWKEPEIFRPERFAPGGEAEEHAGLGNVFSALAQFELKNAFDGMQFSYHHTSSCHIGMNFSLAQQRVFLSMLLRKYEWHLPEDTIHKDGICTTGLLGLNKPKNLLISFKKRY</sequence>
<accession>A0A077WN49</accession>
<dbReference type="GO" id="GO:0020037">
    <property type="term" value="F:heme binding"/>
    <property type="evidence" value="ECO:0007669"/>
    <property type="project" value="InterPro"/>
</dbReference>
<evidence type="ECO:0000256" key="1">
    <source>
        <dbReference type="ARBA" id="ARBA00010617"/>
    </source>
</evidence>
<dbReference type="PANTHER" id="PTHR24305:SF166">
    <property type="entry name" value="CYTOCHROME P450 12A4, MITOCHONDRIAL-RELATED"/>
    <property type="match status" value="1"/>
</dbReference>
<evidence type="ECO:0008006" key="4">
    <source>
        <dbReference type="Google" id="ProtNLM"/>
    </source>
</evidence>
<dbReference type="InterPro" id="IPR050121">
    <property type="entry name" value="Cytochrome_P450_monoxygenase"/>
</dbReference>